<dbReference type="Gene3D" id="3.50.50.60">
    <property type="entry name" value="FAD/NAD(P)-binding domain"/>
    <property type="match status" value="2"/>
</dbReference>
<accession>A0AAE0U2S2</accession>
<dbReference type="InterPro" id="IPR036188">
    <property type="entry name" value="FAD/NAD-bd_sf"/>
</dbReference>
<evidence type="ECO:0000256" key="1">
    <source>
        <dbReference type="ARBA" id="ARBA00022630"/>
    </source>
</evidence>
<dbReference type="InterPro" id="IPR014614">
    <property type="entry name" value="KsdD_DH"/>
</dbReference>
<comment type="caution">
    <text evidence="5">The sequence shown here is derived from an EMBL/GenBank/DDBJ whole genome shotgun (WGS) entry which is preliminary data.</text>
</comment>
<reference evidence="5" key="1">
    <citation type="journal article" date="2023" name="Mol. Phylogenet. Evol.">
        <title>Genome-scale phylogeny and comparative genomics of the fungal order Sordariales.</title>
        <authorList>
            <person name="Hensen N."/>
            <person name="Bonometti L."/>
            <person name="Westerberg I."/>
            <person name="Brannstrom I.O."/>
            <person name="Guillou S."/>
            <person name="Cros-Aarteil S."/>
            <person name="Calhoun S."/>
            <person name="Haridas S."/>
            <person name="Kuo A."/>
            <person name="Mondo S."/>
            <person name="Pangilinan J."/>
            <person name="Riley R."/>
            <person name="LaButti K."/>
            <person name="Andreopoulos B."/>
            <person name="Lipzen A."/>
            <person name="Chen C."/>
            <person name="Yan M."/>
            <person name="Daum C."/>
            <person name="Ng V."/>
            <person name="Clum A."/>
            <person name="Steindorff A."/>
            <person name="Ohm R.A."/>
            <person name="Martin F."/>
            <person name="Silar P."/>
            <person name="Natvig D.O."/>
            <person name="Lalanne C."/>
            <person name="Gautier V."/>
            <person name="Ament-Velasquez S.L."/>
            <person name="Kruys A."/>
            <person name="Hutchinson M.I."/>
            <person name="Powell A.J."/>
            <person name="Barry K."/>
            <person name="Miller A.N."/>
            <person name="Grigoriev I.V."/>
            <person name="Debuchy R."/>
            <person name="Gladieux P."/>
            <person name="Hiltunen Thoren M."/>
            <person name="Johannesson H."/>
        </authorList>
    </citation>
    <scope>NUCLEOTIDE SEQUENCE</scope>
    <source>
        <strain evidence="5">FGSC 1904</strain>
    </source>
</reference>
<evidence type="ECO:0000313" key="6">
    <source>
        <dbReference type="Proteomes" id="UP001281003"/>
    </source>
</evidence>
<evidence type="ECO:0000256" key="2">
    <source>
        <dbReference type="ARBA" id="ARBA00023002"/>
    </source>
</evidence>
<organism evidence="5 6">
    <name type="scientific">Sordaria brevicollis</name>
    <dbReference type="NCBI Taxonomy" id="83679"/>
    <lineage>
        <taxon>Eukaryota</taxon>
        <taxon>Fungi</taxon>
        <taxon>Dikarya</taxon>
        <taxon>Ascomycota</taxon>
        <taxon>Pezizomycotina</taxon>
        <taxon>Sordariomycetes</taxon>
        <taxon>Sordariomycetidae</taxon>
        <taxon>Sordariales</taxon>
        <taxon>Sordariaceae</taxon>
        <taxon>Sordaria</taxon>
    </lineage>
</organism>
<feature type="compositionally biased region" description="Low complexity" evidence="3">
    <location>
        <begin position="97"/>
        <end position="117"/>
    </location>
</feature>
<gene>
    <name evidence="5" type="ORF">B0T20DRAFT_473705</name>
</gene>
<dbReference type="Pfam" id="PF00890">
    <property type="entry name" value="FAD_binding_2"/>
    <property type="match status" value="1"/>
</dbReference>
<evidence type="ECO:0000259" key="4">
    <source>
        <dbReference type="Pfam" id="PF00890"/>
    </source>
</evidence>
<dbReference type="EMBL" id="JAUTDP010000015">
    <property type="protein sequence ID" value="KAK3388716.1"/>
    <property type="molecule type" value="Genomic_DNA"/>
</dbReference>
<evidence type="ECO:0000313" key="5">
    <source>
        <dbReference type="EMBL" id="KAK3388716.1"/>
    </source>
</evidence>
<feature type="domain" description="FAD-dependent oxidoreductase 2 FAD-binding" evidence="4">
    <location>
        <begin position="125"/>
        <end position="663"/>
    </location>
</feature>
<name>A0AAE0U2S2_SORBR</name>
<dbReference type="GO" id="GO:0016627">
    <property type="term" value="F:oxidoreductase activity, acting on the CH-CH group of donors"/>
    <property type="evidence" value="ECO:0007669"/>
    <property type="project" value="InterPro"/>
</dbReference>
<evidence type="ECO:0000256" key="3">
    <source>
        <dbReference type="SAM" id="MobiDB-lite"/>
    </source>
</evidence>
<dbReference type="PANTHER" id="PTHR43260">
    <property type="entry name" value="3-KETOSTEROID-DELTA-1-DEHYDROGENASE"/>
    <property type="match status" value="1"/>
</dbReference>
<proteinExistence type="predicted"/>
<feature type="region of interest" description="Disordered" evidence="3">
    <location>
        <begin position="1"/>
        <end position="34"/>
    </location>
</feature>
<feature type="compositionally biased region" description="Basic and acidic residues" evidence="3">
    <location>
        <begin position="63"/>
        <end position="72"/>
    </location>
</feature>
<sequence length="692" mass="75832">MQPGHLELWWATTGTAGKASDQVPDPGQEPPTRPAILGIAKSVGGDPGSGVIRHKVDRYRFEQVTKTLKDPQRQYTITKGPGRRDFDLQTPKPQNRPPTMASPTPSSSPGGPNSFPTKPTRENPVIIVGAGLSGLVAAFELSRANIPTLLLDQEPRSSLGGQAFWSLGGLFMVNSSFQRRMGIRDSRSLALRDWLSSAQFDKLEKEDYWPRQWAEAFVNFATDEMEDYVKARGLGFLVNVGWAERGDGRGAKGHGNSVPRFHVSWGTGPEVVRVFKEPVEKKEKEGVVEMRFRHCVDEILTDENGRAVGVKGRVLEEEGKEFVRGLSSSRQVKGEFEIRGAAVIIASGGIGGNLEKVKQNWPIDRLGPKVPATMVMGVPAHVDGRMIDIAEGVGASVINKDRMWHYTEGLKNWDPIWPGHGIRVLPAPSSLWLDATGKRLPPFLFPGCDTLATLKHICSTGYDYSWFICNRTIAAREFALSGSEQNPDITNKSIIQTLRQRVFSSNGTIPVQNFIKHGEDFVVKDNLEDLVAGMNELMEKTGGQRLDYAAIKEEVEARDSQFENPYSKDAQAMLINSTKNYWPDKKSRVAPPHKLLDKKYGPLIAIRMNLLTRKTLGGIETNLSSNVMRTDGTPFPGLYAVGEAAGFGGGGVHGYNSLEGTFLGGCIFSGRAAGRAIVEEVLGSKGLLQAKL</sequence>
<dbReference type="Proteomes" id="UP001281003">
    <property type="component" value="Unassembled WGS sequence"/>
</dbReference>
<dbReference type="InterPro" id="IPR003953">
    <property type="entry name" value="FAD-dep_OxRdtase_2_FAD-bd"/>
</dbReference>
<protein>
    <submittedName>
        <fullName evidence="5">FAD binding domain-containing protein</fullName>
    </submittedName>
</protein>
<dbReference type="PANTHER" id="PTHR43260:SF1">
    <property type="entry name" value="KSDD-LIKE STEROID DEHYDROGENASE RV0785"/>
    <property type="match status" value="1"/>
</dbReference>
<keyword evidence="2" id="KW-0560">Oxidoreductase</keyword>
<dbReference type="NCBIfam" id="NF009472">
    <property type="entry name" value="PRK12834.1"/>
    <property type="match status" value="1"/>
</dbReference>
<feature type="region of interest" description="Disordered" evidence="3">
    <location>
        <begin position="63"/>
        <end position="122"/>
    </location>
</feature>
<keyword evidence="6" id="KW-1185">Reference proteome</keyword>
<keyword evidence="1" id="KW-0285">Flavoprotein</keyword>
<reference evidence="5" key="2">
    <citation type="submission" date="2023-07" db="EMBL/GenBank/DDBJ databases">
        <authorList>
            <consortium name="Lawrence Berkeley National Laboratory"/>
            <person name="Haridas S."/>
            <person name="Hensen N."/>
            <person name="Bonometti L."/>
            <person name="Westerberg I."/>
            <person name="Brannstrom I.O."/>
            <person name="Guillou S."/>
            <person name="Cros-Aarteil S."/>
            <person name="Calhoun S."/>
            <person name="Kuo A."/>
            <person name="Mondo S."/>
            <person name="Pangilinan J."/>
            <person name="Riley R."/>
            <person name="LaButti K."/>
            <person name="Andreopoulos B."/>
            <person name="Lipzen A."/>
            <person name="Chen C."/>
            <person name="Yanf M."/>
            <person name="Daum C."/>
            <person name="Ng V."/>
            <person name="Clum A."/>
            <person name="Steindorff A."/>
            <person name="Ohm R."/>
            <person name="Martin F."/>
            <person name="Silar P."/>
            <person name="Natvig D."/>
            <person name="Lalanne C."/>
            <person name="Gautier V."/>
            <person name="Ament-velasquez S.L."/>
            <person name="Kruys A."/>
            <person name="Hutchinson M.I."/>
            <person name="Powell A.J."/>
            <person name="Barry K."/>
            <person name="Miller A.N."/>
            <person name="Grigoriev I.V."/>
            <person name="Debuchy R."/>
            <person name="Gladieux P."/>
            <person name="Thoren M.H."/>
            <person name="Johannesson H."/>
        </authorList>
    </citation>
    <scope>NUCLEOTIDE SEQUENCE</scope>
    <source>
        <strain evidence="5">FGSC 1904</strain>
    </source>
</reference>
<dbReference type="AlphaFoldDB" id="A0AAE0U2S2"/>
<dbReference type="SUPFAM" id="SSF51905">
    <property type="entry name" value="FAD/NAD(P)-binding domain"/>
    <property type="match status" value="1"/>
</dbReference>